<feature type="compositionally biased region" description="Polar residues" evidence="16">
    <location>
        <begin position="321"/>
        <end position="347"/>
    </location>
</feature>
<feature type="compositionally biased region" description="Polar residues" evidence="16">
    <location>
        <begin position="788"/>
        <end position="804"/>
    </location>
</feature>
<dbReference type="EC" id="2.3.1.48" evidence="4"/>
<dbReference type="InterPro" id="IPR036427">
    <property type="entry name" value="Bromodomain-like_sf"/>
</dbReference>
<dbReference type="GO" id="GO:0005634">
    <property type="term" value="C:nucleus"/>
    <property type="evidence" value="ECO:0007669"/>
    <property type="project" value="UniProtKB-SubCell"/>
</dbReference>
<dbReference type="PRINTS" id="PR00503">
    <property type="entry name" value="BROMODOMAIN"/>
</dbReference>
<evidence type="ECO:0000256" key="3">
    <source>
        <dbReference type="ARBA" id="ARBA00008607"/>
    </source>
</evidence>
<dbReference type="PROSITE" id="PS51186">
    <property type="entry name" value="GNAT"/>
    <property type="match status" value="1"/>
</dbReference>
<feature type="domain" description="N-acetyltransferase" evidence="18">
    <location>
        <begin position="472"/>
        <end position="623"/>
    </location>
</feature>
<comment type="caution">
    <text evidence="19">The sequence shown here is derived from an EMBL/GenBank/DDBJ whole genome shotgun (WGS) entry which is preliminary data.</text>
</comment>
<evidence type="ECO:0000256" key="13">
    <source>
        <dbReference type="ARBA" id="ARBA00023315"/>
    </source>
</evidence>
<dbReference type="CDD" id="cd05509">
    <property type="entry name" value="Bromo_gcn5_like"/>
    <property type="match status" value="1"/>
</dbReference>
<keyword evidence="11" id="KW-0963">Cytoplasm</keyword>
<keyword evidence="11" id="KW-0206">Cytoskeleton</keyword>
<evidence type="ECO:0000256" key="8">
    <source>
        <dbReference type="ARBA" id="ARBA00023117"/>
    </source>
</evidence>
<dbReference type="PROSITE" id="PS00633">
    <property type="entry name" value="BROMODOMAIN_1"/>
    <property type="match status" value="1"/>
</dbReference>
<dbReference type="Gene3D" id="3.40.630.30">
    <property type="match status" value="1"/>
</dbReference>
<organism evidence="19 20">
    <name type="scientific">Paragonimus westermani</name>
    <dbReference type="NCBI Taxonomy" id="34504"/>
    <lineage>
        <taxon>Eukaryota</taxon>
        <taxon>Metazoa</taxon>
        <taxon>Spiralia</taxon>
        <taxon>Lophotrochozoa</taxon>
        <taxon>Platyhelminthes</taxon>
        <taxon>Trematoda</taxon>
        <taxon>Digenea</taxon>
        <taxon>Plagiorchiida</taxon>
        <taxon>Troglotremata</taxon>
        <taxon>Troglotrematidae</taxon>
        <taxon>Paragonimus</taxon>
    </lineage>
</organism>
<dbReference type="Pfam" id="PF00583">
    <property type="entry name" value="Acetyltransf_1"/>
    <property type="match status" value="1"/>
</dbReference>
<evidence type="ECO:0000256" key="10">
    <source>
        <dbReference type="ARBA" id="ARBA00023163"/>
    </source>
</evidence>
<dbReference type="SUPFAM" id="SSF55729">
    <property type="entry name" value="Acyl-CoA N-acyltransferases (Nat)"/>
    <property type="match status" value="1"/>
</dbReference>
<dbReference type="PANTHER" id="PTHR45750">
    <property type="entry name" value="GH11602P"/>
    <property type="match status" value="1"/>
</dbReference>
<name>A0A5J4N978_9TREM</name>
<evidence type="ECO:0000256" key="7">
    <source>
        <dbReference type="ARBA" id="ARBA00023015"/>
    </source>
</evidence>
<evidence type="ECO:0000256" key="14">
    <source>
        <dbReference type="ARBA" id="ARBA00048940"/>
    </source>
</evidence>
<evidence type="ECO:0000256" key="12">
    <source>
        <dbReference type="ARBA" id="ARBA00023242"/>
    </source>
</evidence>
<dbReference type="Pfam" id="PF06466">
    <property type="entry name" value="PCAF_N"/>
    <property type="match status" value="1"/>
</dbReference>
<comment type="catalytic activity">
    <reaction evidence="14">
        <text>L-lysyl-[histone] + acetyl-CoA = N(6)-acetyl-L-lysyl-[histone] + CoA + H(+)</text>
        <dbReference type="Rhea" id="RHEA:21992"/>
        <dbReference type="Rhea" id="RHEA-COMP:9845"/>
        <dbReference type="Rhea" id="RHEA-COMP:11338"/>
        <dbReference type="ChEBI" id="CHEBI:15378"/>
        <dbReference type="ChEBI" id="CHEBI:29969"/>
        <dbReference type="ChEBI" id="CHEBI:57287"/>
        <dbReference type="ChEBI" id="CHEBI:57288"/>
        <dbReference type="ChEBI" id="CHEBI:61930"/>
        <dbReference type="EC" id="2.3.1.48"/>
    </reaction>
    <physiologicalReaction direction="left-to-right" evidence="14">
        <dbReference type="Rhea" id="RHEA:21993"/>
    </physiologicalReaction>
</comment>
<gene>
    <name evidence="19" type="ORF">DEA37_0004263</name>
</gene>
<dbReference type="AlphaFoldDB" id="A0A5J4N978"/>
<dbReference type="InterPro" id="IPR016181">
    <property type="entry name" value="Acyl_CoA_acyltransferase"/>
</dbReference>
<proteinExistence type="inferred from homology"/>
<dbReference type="PANTHER" id="PTHR45750:SF3">
    <property type="entry name" value="HISTONE ACETYLTRANSFERASE"/>
    <property type="match status" value="1"/>
</dbReference>
<dbReference type="InterPro" id="IPR001487">
    <property type="entry name" value="Bromodomain"/>
</dbReference>
<keyword evidence="9" id="KW-0010">Activator</keyword>
<dbReference type="InterPro" id="IPR037800">
    <property type="entry name" value="GCN5"/>
</dbReference>
<evidence type="ECO:0000256" key="16">
    <source>
        <dbReference type="SAM" id="MobiDB-lite"/>
    </source>
</evidence>
<evidence type="ECO:0000256" key="9">
    <source>
        <dbReference type="ARBA" id="ARBA00023159"/>
    </source>
</evidence>
<dbReference type="InterPro" id="IPR009464">
    <property type="entry name" value="PCAF_N"/>
</dbReference>
<dbReference type="Pfam" id="PF00439">
    <property type="entry name" value="Bromodomain"/>
    <property type="match status" value="1"/>
</dbReference>
<keyword evidence="12" id="KW-0539">Nucleus</keyword>
<keyword evidence="10" id="KW-0804">Transcription</keyword>
<dbReference type="InterPro" id="IPR000182">
    <property type="entry name" value="GNAT_dom"/>
</dbReference>
<evidence type="ECO:0000256" key="15">
    <source>
        <dbReference type="PROSITE-ProRule" id="PRU00035"/>
    </source>
</evidence>
<dbReference type="PROSITE" id="PS50014">
    <property type="entry name" value="BROMODOMAIN_2"/>
    <property type="match status" value="1"/>
</dbReference>
<evidence type="ECO:0000256" key="11">
    <source>
        <dbReference type="ARBA" id="ARBA00023212"/>
    </source>
</evidence>
<keyword evidence="13" id="KW-0012">Acyltransferase</keyword>
<dbReference type="Proteomes" id="UP000324629">
    <property type="component" value="Unassembled WGS sequence"/>
</dbReference>
<keyword evidence="5 19" id="KW-0808">Transferase</keyword>
<dbReference type="GO" id="GO:0140672">
    <property type="term" value="C:ATAC complex"/>
    <property type="evidence" value="ECO:0007669"/>
    <property type="project" value="TreeGrafter"/>
</dbReference>
<dbReference type="SMART" id="SM00297">
    <property type="entry name" value="BROMO"/>
    <property type="match status" value="1"/>
</dbReference>
<dbReference type="GO" id="GO:0005813">
    <property type="term" value="C:centrosome"/>
    <property type="evidence" value="ECO:0007669"/>
    <property type="project" value="UniProtKB-SubCell"/>
</dbReference>
<dbReference type="GO" id="GO:0043992">
    <property type="term" value="F:histone H3K9 acetyltransferase activity"/>
    <property type="evidence" value="ECO:0007669"/>
    <property type="project" value="UniProtKB-ARBA"/>
</dbReference>
<evidence type="ECO:0000256" key="2">
    <source>
        <dbReference type="ARBA" id="ARBA00004300"/>
    </source>
</evidence>
<dbReference type="InterPro" id="IPR018359">
    <property type="entry name" value="Bromodomain_CS"/>
</dbReference>
<evidence type="ECO:0000313" key="19">
    <source>
        <dbReference type="EMBL" id="KAA3672043.1"/>
    </source>
</evidence>
<evidence type="ECO:0000256" key="5">
    <source>
        <dbReference type="ARBA" id="ARBA00022679"/>
    </source>
</evidence>
<keyword evidence="20" id="KW-1185">Reference proteome</keyword>
<reference evidence="19 20" key="1">
    <citation type="journal article" date="2019" name="Gigascience">
        <title>Whole-genome sequence of the oriental lung fluke Paragonimus westermani.</title>
        <authorList>
            <person name="Oey H."/>
            <person name="Zakrzewski M."/>
            <person name="Narain K."/>
            <person name="Devi K.R."/>
            <person name="Agatsuma T."/>
            <person name="Nawaratna S."/>
            <person name="Gobert G.N."/>
            <person name="Jones M.K."/>
            <person name="Ragan M.A."/>
            <person name="McManus D.P."/>
            <person name="Krause L."/>
        </authorList>
    </citation>
    <scope>NUCLEOTIDE SEQUENCE [LARGE SCALE GENOMIC DNA]</scope>
    <source>
        <strain evidence="19 20">IND2009</strain>
    </source>
</reference>
<evidence type="ECO:0000256" key="4">
    <source>
        <dbReference type="ARBA" id="ARBA00013184"/>
    </source>
</evidence>
<dbReference type="EMBL" id="QNGE01005446">
    <property type="protein sequence ID" value="KAA3672043.1"/>
    <property type="molecule type" value="Genomic_DNA"/>
</dbReference>
<dbReference type="FunFam" id="3.40.630.30:FF:000004">
    <property type="entry name" value="Histone acetyltransferase KAT2A"/>
    <property type="match status" value="1"/>
</dbReference>
<dbReference type="Gene3D" id="1.20.920.10">
    <property type="entry name" value="Bromodomain-like"/>
    <property type="match status" value="1"/>
</dbReference>
<keyword evidence="8 15" id="KW-0103">Bromodomain</keyword>
<dbReference type="GO" id="GO:0045944">
    <property type="term" value="P:positive regulation of transcription by RNA polymerase II"/>
    <property type="evidence" value="ECO:0007669"/>
    <property type="project" value="TreeGrafter"/>
</dbReference>
<evidence type="ECO:0000313" key="20">
    <source>
        <dbReference type="Proteomes" id="UP000324629"/>
    </source>
</evidence>
<comment type="similarity">
    <text evidence="3">Belongs to the acetyltransferase family. GCN5 subfamily.</text>
</comment>
<feature type="region of interest" description="Disordered" evidence="16">
    <location>
        <begin position="782"/>
        <end position="804"/>
    </location>
</feature>
<feature type="region of interest" description="Disordered" evidence="16">
    <location>
        <begin position="312"/>
        <end position="360"/>
    </location>
</feature>
<sequence>MGSRLELLKSREHLCLLSTEQKIRKCIPYLKCQEDGCKCSIWKADSASESLELELSCKNCHHMHQCFTTAEELLWLNSAVQMVEDVEHLYVLCANEQDGETRHLYFCILKRIRKALLNQTKPIFDDPPPFEKPSIETAVLSVLLHRYSQNCKELQYTLDLCKLFLSFVNVWKMGYPSLRTNKHENKTGYKLIYMRWMCHCYAPQFCFSLPYCKPSAAFGKNFLLAVLPDLKRKLIDKITHENSGLWSLDKKYQIIQSIVKLLSYVEDEIQNPTNHMSSLCIAPSLTDSDGGVPVGRSPIITNPSVQSHYLATDSGSKEAQLDSTSNHIANHTPDSQQSHSTRKQIGTQERRRSSIRLRNQSLLECKTGSYPPRVDGSKHEEQNGAAVTMDNGTSARLIGPPCKRTRLSVPGDINPVELQQVIQEIGDRSRAGTDILSFNTFHSLNATRDAAARQEESTGGIEFHIVNNSLNHNQSPKTYIWLLELLNVFALQLPRMPKEYIARLVFDPKHKNLVLLKVSETGEKHAIGGISFRMFPSQGFTEIVFCAVIFNEQVKGYGTQMMNHLKDYHVQHEIFHFLTYADSFATGYFRKQGFSREIRLARQAYQGYIKEYEGATLMGCELFPNIVYTDFSEMIGRQKEIINRLIERRQGSLGKSFPGLPAKLFSNGPLQPHQVPGLIEAGCAPVGWSPSTVTEQTHGDGLLHNSSEESIFTNTQLKKEAPEPSSELVVNNSTPRISDSVVESTELTTGRRKLRKRSVQASPTTIKFGPIAKFERPSRTLRRSSLSGKSMTNVAQSPTVTSSDKVNTNEITQLANQLRPILTAMRNHLLAAPFQRPVTATEAPDYHDIIVFPIDLSTVWDRLKSRYYTTKALFIADMMRMFHNCRTYNQPESYLVRSANTLERFFISRMKEAGLWP</sequence>
<evidence type="ECO:0000259" key="18">
    <source>
        <dbReference type="PROSITE" id="PS51186"/>
    </source>
</evidence>
<protein>
    <recommendedName>
        <fullName evidence="4">histone acetyltransferase</fullName>
        <ecNumber evidence="4">2.3.1.48</ecNumber>
    </recommendedName>
</protein>
<evidence type="ECO:0000256" key="1">
    <source>
        <dbReference type="ARBA" id="ARBA00004123"/>
    </source>
</evidence>
<accession>A0A5J4N978</accession>
<evidence type="ECO:0000256" key="6">
    <source>
        <dbReference type="ARBA" id="ARBA00022853"/>
    </source>
</evidence>
<keyword evidence="7" id="KW-0805">Transcription regulation</keyword>
<dbReference type="SUPFAM" id="SSF47370">
    <property type="entry name" value="Bromodomain"/>
    <property type="match status" value="1"/>
</dbReference>
<feature type="region of interest" description="Disordered" evidence="16">
    <location>
        <begin position="740"/>
        <end position="762"/>
    </location>
</feature>
<evidence type="ECO:0000259" key="17">
    <source>
        <dbReference type="PROSITE" id="PS50014"/>
    </source>
</evidence>
<comment type="subcellular location">
    <subcellularLocation>
        <location evidence="2">Cytoplasm</location>
        <location evidence="2">Cytoskeleton</location>
        <location evidence="2">Microtubule organizing center</location>
        <location evidence="2">Centrosome</location>
    </subcellularLocation>
    <subcellularLocation>
        <location evidence="1">Nucleus</location>
    </subcellularLocation>
</comment>
<keyword evidence="6" id="KW-0156">Chromatin regulator</keyword>
<feature type="domain" description="Bromo" evidence="17">
    <location>
        <begin position="826"/>
        <end position="896"/>
    </location>
</feature>